<proteinExistence type="predicted"/>
<keyword evidence="3" id="KW-1185">Reference proteome</keyword>
<dbReference type="AlphaFoldDB" id="L8H1C4"/>
<reference evidence="2 3" key="1">
    <citation type="journal article" date="2013" name="Genome Biol.">
        <title>Genome of Acanthamoeba castellanii highlights extensive lateral gene transfer and early evolution of tyrosine kinase signaling.</title>
        <authorList>
            <person name="Clarke M."/>
            <person name="Lohan A.J."/>
            <person name="Liu B."/>
            <person name="Lagkouvardos I."/>
            <person name="Roy S."/>
            <person name="Zafar N."/>
            <person name="Bertelli C."/>
            <person name="Schilde C."/>
            <person name="Kianianmomeni A."/>
            <person name="Burglin T.R."/>
            <person name="Frech C."/>
            <person name="Turcotte B."/>
            <person name="Kopec K.O."/>
            <person name="Synnott J.M."/>
            <person name="Choo C."/>
            <person name="Paponov I."/>
            <person name="Finkler A."/>
            <person name="Soon Heng Tan C."/>
            <person name="Hutchins A.P."/>
            <person name="Weinmeier T."/>
            <person name="Rattei T."/>
            <person name="Chu J.S."/>
            <person name="Gimenez G."/>
            <person name="Irimia M."/>
            <person name="Rigden D.J."/>
            <person name="Fitzpatrick D.A."/>
            <person name="Lorenzo-Morales J."/>
            <person name="Bateman A."/>
            <person name="Chiu C.H."/>
            <person name="Tang P."/>
            <person name="Hegemann P."/>
            <person name="Fromm H."/>
            <person name="Raoult D."/>
            <person name="Greub G."/>
            <person name="Miranda-Saavedra D."/>
            <person name="Chen N."/>
            <person name="Nash P."/>
            <person name="Ginger M.L."/>
            <person name="Horn M."/>
            <person name="Schaap P."/>
            <person name="Caler L."/>
            <person name="Loftus B."/>
        </authorList>
    </citation>
    <scope>NUCLEOTIDE SEQUENCE [LARGE SCALE GENOMIC DNA]</scope>
    <source>
        <strain evidence="2 3">Neff</strain>
    </source>
</reference>
<dbReference type="Proteomes" id="UP000011083">
    <property type="component" value="Unassembled WGS sequence"/>
</dbReference>
<evidence type="ECO:0000313" key="2">
    <source>
        <dbReference type="EMBL" id="ELR18161.1"/>
    </source>
</evidence>
<dbReference type="Gene3D" id="3.10.20.90">
    <property type="entry name" value="Phosphatidylinositol 3-kinase Catalytic Subunit, Chain A, domain 1"/>
    <property type="match status" value="1"/>
</dbReference>
<evidence type="ECO:0000256" key="1">
    <source>
        <dbReference type="SAM" id="MobiDB-lite"/>
    </source>
</evidence>
<evidence type="ECO:0000313" key="3">
    <source>
        <dbReference type="Proteomes" id="UP000011083"/>
    </source>
</evidence>
<accession>L8H1C4</accession>
<feature type="region of interest" description="Disordered" evidence="1">
    <location>
        <begin position="62"/>
        <end position="84"/>
    </location>
</feature>
<organism evidence="2 3">
    <name type="scientific">Acanthamoeba castellanii (strain ATCC 30010 / Neff)</name>
    <dbReference type="NCBI Taxonomy" id="1257118"/>
    <lineage>
        <taxon>Eukaryota</taxon>
        <taxon>Amoebozoa</taxon>
        <taxon>Discosea</taxon>
        <taxon>Longamoebia</taxon>
        <taxon>Centramoebida</taxon>
        <taxon>Acanthamoebidae</taxon>
        <taxon>Acanthamoeba</taxon>
    </lineage>
</organism>
<feature type="compositionally biased region" description="Polar residues" evidence="1">
    <location>
        <begin position="9"/>
        <end position="18"/>
    </location>
</feature>
<feature type="region of interest" description="Disordered" evidence="1">
    <location>
        <begin position="1"/>
        <end position="46"/>
    </location>
</feature>
<dbReference type="SUPFAM" id="SSF54277">
    <property type="entry name" value="CAD &amp; PB1 domains"/>
    <property type="match status" value="1"/>
</dbReference>
<dbReference type="EMBL" id="KB007960">
    <property type="protein sequence ID" value="ELR18161.1"/>
    <property type="molecule type" value="Genomic_DNA"/>
</dbReference>
<gene>
    <name evidence="2" type="ORF">ACA1_368930</name>
</gene>
<dbReference type="RefSeq" id="XP_004340181.1">
    <property type="nucleotide sequence ID" value="XM_004340133.1"/>
</dbReference>
<dbReference type="KEGG" id="acan:ACA1_368930"/>
<sequence>MRPSYCGESHSTGSSSTQFRRHHSYTYGEDEDAVEANDSAAPAQSGSAVAIPWRSCVSSSKQPATITHDSSSTSLSSTSSSRSATRARSASALPTITSLAFHAVFGELAVKCSYSEDDDLEGDIALVRLDEDRIDFDRLAEQLESFYGFAKRGLEVEVTYTDKEGDKVRIRDTESLTYACRDWRRQLRNRKNNGRSLRVVAKGKRRRP</sequence>
<dbReference type="GeneID" id="14919091"/>
<evidence type="ECO:0008006" key="4">
    <source>
        <dbReference type="Google" id="ProtNLM"/>
    </source>
</evidence>
<name>L8H1C4_ACACF</name>
<protein>
    <recommendedName>
        <fullName evidence="4">PB1 domain-containing protein</fullName>
    </recommendedName>
</protein>
<dbReference type="VEuPathDB" id="AmoebaDB:ACA1_368930"/>
<feature type="compositionally biased region" description="Low complexity" evidence="1">
    <location>
        <begin position="70"/>
        <end position="84"/>
    </location>
</feature>